<comment type="caution">
    <text evidence="1">The sequence shown here is derived from an EMBL/GenBank/DDBJ whole genome shotgun (WGS) entry which is preliminary data.</text>
</comment>
<sequence>MGTNMKVVLKELVIWKGGLVKRKKRKKMEQTKTKTKSKVVHVSLDLSSIPIITNEQYATLVKHFSAHCSTSETPTINTAGKIKLNDDRMMVLGSIEHILSNCNILLGWLNYNHDIVTIPNGENVLVEGVGMTTLAYELKMENVIYIPSFNTNILYVSTIMKGLKCVMTFFHDFYVIEDLVSKKVIVTGESKNGLYHMKNKINEEMVMEFLKYRH</sequence>
<dbReference type="AlphaFoldDB" id="A0A9R1WP44"/>
<evidence type="ECO:0000313" key="1">
    <source>
        <dbReference type="EMBL" id="KAJ0225578.1"/>
    </source>
</evidence>
<evidence type="ECO:0000313" key="2">
    <source>
        <dbReference type="Proteomes" id="UP000235145"/>
    </source>
</evidence>
<protein>
    <submittedName>
        <fullName evidence="1">Uncharacterized protein</fullName>
    </submittedName>
</protein>
<name>A0A9R1WP44_LACSA</name>
<accession>A0A9R1WP44</accession>
<organism evidence="1 2">
    <name type="scientific">Lactuca sativa</name>
    <name type="common">Garden lettuce</name>
    <dbReference type="NCBI Taxonomy" id="4236"/>
    <lineage>
        <taxon>Eukaryota</taxon>
        <taxon>Viridiplantae</taxon>
        <taxon>Streptophyta</taxon>
        <taxon>Embryophyta</taxon>
        <taxon>Tracheophyta</taxon>
        <taxon>Spermatophyta</taxon>
        <taxon>Magnoliopsida</taxon>
        <taxon>eudicotyledons</taxon>
        <taxon>Gunneridae</taxon>
        <taxon>Pentapetalae</taxon>
        <taxon>asterids</taxon>
        <taxon>campanulids</taxon>
        <taxon>Asterales</taxon>
        <taxon>Asteraceae</taxon>
        <taxon>Cichorioideae</taxon>
        <taxon>Cichorieae</taxon>
        <taxon>Lactucinae</taxon>
        <taxon>Lactuca</taxon>
    </lineage>
</organism>
<proteinExistence type="predicted"/>
<gene>
    <name evidence="1" type="ORF">LSAT_V11C100033400</name>
</gene>
<reference evidence="1 2" key="1">
    <citation type="journal article" date="2017" name="Nat. Commun.">
        <title>Genome assembly with in vitro proximity ligation data and whole-genome triplication in lettuce.</title>
        <authorList>
            <person name="Reyes-Chin-Wo S."/>
            <person name="Wang Z."/>
            <person name="Yang X."/>
            <person name="Kozik A."/>
            <person name="Arikit S."/>
            <person name="Song C."/>
            <person name="Xia L."/>
            <person name="Froenicke L."/>
            <person name="Lavelle D.O."/>
            <person name="Truco M.J."/>
            <person name="Xia R."/>
            <person name="Zhu S."/>
            <person name="Xu C."/>
            <person name="Xu H."/>
            <person name="Xu X."/>
            <person name="Cox K."/>
            <person name="Korf I."/>
            <person name="Meyers B.C."/>
            <person name="Michelmore R.W."/>
        </authorList>
    </citation>
    <scope>NUCLEOTIDE SEQUENCE [LARGE SCALE GENOMIC DNA]</scope>
    <source>
        <strain evidence="2">cv. Salinas</strain>
        <tissue evidence="1">Seedlings</tissue>
    </source>
</reference>
<dbReference type="Proteomes" id="UP000235145">
    <property type="component" value="Unassembled WGS sequence"/>
</dbReference>
<dbReference type="EMBL" id="NBSK02000001">
    <property type="protein sequence ID" value="KAJ0225578.1"/>
    <property type="molecule type" value="Genomic_DNA"/>
</dbReference>
<keyword evidence="2" id="KW-1185">Reference proteome</keyword>